<dbReference type="InterPro" id="IPR012337">
    <property type="entry name" value="RNaseH-like_sf"/>
</dbReference>
<dbReference type="OrthoDB" id="446925at2759"/>
<dbReference type="STRING" id="1095629.A0A0C9XRG5"/>
<evidence type="ECO:0008006" key="3">
    <source>
        <dbReference type="Google" id="ProtNLM"/>
    </source>
</evidence>
<dbReference type="AlphaFoldDB" id="A0A0C9XRG5"/>
<reference evidence="1 2" key="1">
    <citation type="submission" date="2014-04" db="EMBL/GenBank/DDBJ databases">
        <authorList>
            <consortium name="DOE Joint Genome Institute"/>
            <person name="Kuo A."/>
            <person name="Kohler A."/>
            <person name="Nagy L.G."/>
            <person name="Floudas D."/>
            <person name="Copeland A."/>
            <person name="Barry K.W."/>
            <person name="Cichocki N."/>
            <person name="Veneault-Fourrey C."/>
            <person name="LaButti K."/>
            <person name="Lindquist E.A."/>
            <person name="Lipzen A."/>
            <person name="Lundell T."/>
            <person name="Morin E."/>
            <person name="Murat C."/>
            <person name="Sun H."/>
            <person name="Tunlid A."/>
            <person name="Henrissat B."/>
            <person name="Grigoriev I.V."/>
            <person name="Hibbett D.S."/>
            <person name="Martin F."/>
            <person name="Nordberg H.P."/>
            <person name="Cantor M.N."/>
            <person name="Hua S.X."/>
        </authorList>
    </citation>
    <scope>NUCLEOTIDE SEQUENCE [LARGE SCALE GENOMIC DNA]</scope>
    <source>
        <strain evidence="1 2">LaAM-08-1</strain>
    </source>
</reference>
<organism evidence="1 2">
    <name type="scientific">Laccaria amethystina LaAM-08-1</name>
    <dbReference type="NCBI Taxonomy" id="1095629"/>
    <lineage>
        <taxon>Eukaryota</taxon>
        <taxon>Fungi</taxon>
        <taxon>Dikarya</taxon>
        <taxon>Basidiomycota</taxon>
        <taxon>Agaricomycotina</taxon>
        <taxon>Agaricomycetes</taxon>
        <taxon>Agaricomycetidae</taxon>
        <taxon>Agaricales</taxon>
        <taxon>Agaricineae</taxon>
        <taxon>Hydnangiaceae</taxon>
        <taxon>Laccaria</taxon>
    </lineage>
</organism>
<keyword evidence="2" id="KW-1185">Reference proteome</keyword>
<dbReference type="InterPro" id="IPR036397">
    <property type="entry name" value="RNaseH_sf"/>
</dbReference>
<proteinExistence type="predicted"/>
<dbReference type="SUPFAM" id="SSF53098">
    <property type="entry name" value="Ribonuclease H-like"/>
    <property type="match status" value="1"/>
</dbReference>
<dbReference type="GO" id="GO:0003676">
    <property type="term" value="F:nucleic acid binding"/>
    <property type="evidence" value="ECO:0007669"/>
    <property type="project" value="InterPro"/>
</dbReference>
<dbReference type="Proteomes" id="UP000054477">
    <property type="component" value="Unassembled WGS sequence"/>
</dbReference>
<dbReference type="HOGENOM" id="CLU_000384_22_2_1"/>
<sequence length="267" mass="30622">MHLPASGGFKYIVQGCCLLIHFPEFEMLHRETGRIIAEWLLRCFIYQWGMILEIVTDNSTPFYIRISGYNSHANGLIERPHFDVCQALFKATDGDQSKWSSAAYSMFWADHITVWQRMGCSPYFAATGTHPLLPFDIAESNYLLPPPDSVLLTTELIARRAIALQKRFSHLSQLHSKVYEAQIKAAVRFEEEHAHTIKDYNFSLGDLVLIRHTAIEKSLNRKMRPRYLGPLIVISRNRGGAYILAELDGTLFDRPTAAFRVIPYFVR</sequence>
<dbReference type="EMBL" id="KN838667">
    <property type="protein sequence ID" value="KIJ98507.1"/>
    <property type="molecule type" value="Genomic_DNA"/>
</dbReference>
<accession>A0A0C9XRG5</accession>
<evidence type="ECO:0000313" key="2">
    <source>
        <dbReference type="Proteomes" id="UP000054477"/>
    </source>
</evidence>
<evidence type="ECO:0000313" key="1">
    <source>
        <dbReference type="EMBL" id="KIJ98507.1"/>
    </source>
</evidence>
<protein>
    <recommendedName>
        <fullName evidence="3">Integrase catalytic domain-containing protein</fullName>
    </recommendedName>
</protein>
<gene>
    <name evidence="1" type="ORF">K443DRAFT_133405</name>
</gene>
<dbReference type="Gene3D" id="3.30.420.10">
    <property type="entry name" value="Ribonuclease H-like superfamily/Ribonuclease H"/>
    <property type="match status" value="1"/>
</dbReference>
<name>A0A0C9XRG5_9AGAR</name>
<reference evidence="2" key="2">
    <citation type="submission" date="2015-01" db="EMBL/GenBank/DDBJ databases">
        <title>Evolutionary Origins and Diversification of the Mycorrhizal Mutualists.</title>
        <authorList>
            <consortium name="DOE Joint Genome Institute"/>
            <consortium name="Mycorrhizal Genomics Consortium"/>
            <person name="Kohler A."/>
            <person name="Kuo A."/>
            <person name="Nagy L.G."/>
            <person name="Floudas D."/>
            <person name="Copeland A."/>
            <person name="Barry K.W."/>
            <person name="Cichocki N."/>
            <person name="Veneault-Fourrey C."/>
            <person name="LaButti K."/>
            <person name="Lindquist E.A."/>
            <person name="Lipzen A."/>
            <person name="Lundell T."/>
            <person name="Morin E."/>
            <person name="Murat C."/>
            <person name="Riley R."/>
            <person name="Ohm R."/>
            <person name="Sun H."/>
            <person name="Tunlid A."/>
            <person name="Henrissat B."/>
            <person name="Grigoriev I.V."/>
            <person name="Hibbett D.S."/>
            <person name="Martin F."/>
        </authorList>
    </citation>
    <scope>NUCLEOTIDE SEQUENCE [LARGE SCALE GENOMIC DNA]</scope>
    <source>
        <strain evidence="2">LaAM-08-1</strain>
    </source>
</reference>